<proteinExistence type="predicted"/>
<feature type="compositionally biased region" description="Low complexity" evidence="1">
    <location>
        <begin position="67"/>
        <end position="86"/>
    </location>
</feature>
<comment type="caution">
    <text evidence="2">The sequence shown here is derived from an EMBL/GenBank/DDBJ whole genome shotgun (WGS) entry which is preliminary data.</text>
</comment>
<evidence type="ECO:0000313" key="3">
    <source>
        <dbReference type="Proteomes" id="UP001642464"/>
    </source>
</evidence>
<evidence type="ECO:0000256" key="1">
    <source>
        <dbReference type="SAM" id="MobiDB-lite"/>
    </source>
</evidence>
<feature type="non-terminal residue" evidence="2">
    <location>
        <position position="1"/>
    </location>
</feature>
<feature type="compositionally biased region" description="Basic residues" evidence="1">
    <location>
        <begin position="139"/>
        <end position="149"/>
    </location>
</feature>
<protein>
    <submittedName>
        <fullName evidence="2">Mediator of RNA polymerase II transcription subunit 14 (Mediator complex subunit 14)</fullName>
    </submittedName>
</protein>
<keyword evidence="3" id="KW-1185">Reference proteome</keyword>
<reference evidence="2 3" key="1">
    <citation type="submission" date="2024-02" db="EMBL/GenBank/DDBJ databases">
        <authorList>
            <person name="Chen Y."/>
            <person name="Shah S."/>
            <person name="Dougan E. K."/>
            <person name="Thang M."/>
            <person name="Chan C."/>
        </authorList>
    </citation>
    <scope>NUCLEOTIDE SEQUENCE [LARGE SCALE GENOMIC DNA]</scope>
</reference>
<dbReference type="Proteomes" id="UP001642464">
    <property type="component" value="Unassembled WGS sequence"/>
</dbReference>
<name>A0ABP0MSL5_9DINO</name>
<evidence type="ECO:0000313" key="2">
    <source>
        <dbReference type="EMBL" id="CAK9054466.1"/>
    </source>
</evidence>
<gene>
    <name evidence="2" type="ORF">SCF082_LOCUS29561</name>
</gene>
<organism evidence="2 3">
    <name type="scientific">Durusdinium trenchii</name>
    <dbReference type="NCBI Taxonomy" id="1381693"/>
    <lineage>
        <taxon>Eukaryota</taxon>
        <taxon>Sar</taxon>
        <taxon>Alveolata</taxon>
        <taxon>Dinophyceae</taxon>
        <taxon>Suessiales</taxon>
        <taxon>Symbiodiniaceae</taxon>
        <taxon>Durusdinium</taxon>
    </lineage>
</organism>
<accession>A0ABP0MSL5</accession>
<sequence length="149" mass="15251">ACKGRPEQNVEFTSQNYIQPFGPPVFGGRLAQVWKPETGSTLAGPDLVGDGPDLVGEGPDLVGDGPDLVGEGPDLVGDGPDLVGDGAKNSREGPKAAPKTVDAKGVSLPARDDSPAAGRAVTRGGPTAGFAMRSGCSTQRHRLPLHCER</sequence>
<feature type="non-terminal residue" evidence="2">
    <location>
        <position position="149"/>
    </location>
</feature>
<feature type="region of interest" description="Disordered" evidence="1">
    <location>
        <begin position="37"/>
        <end position="149"/>
    </location>
</feature>
<dbReference type="EMBL" id="CAXAMM010023958">
    <property type="protein sequence ID" value="CAK9054466.1"/>
    <property type="molecule type" value="Genomic_DNA"/>
</dbReference>